<protein>
    <submittedName>
        <fullName evidence="1">Uncharacterized protein</fullName>
    </submittedName>
</protein>
<comment type="caution">
    <text evidence="1">The sequence shown here is derived from an EMBL/GenBank/DDBJ whole genome shotgun (WGS) entry which is preliminary data.</text>
</comment>
<reference evidence="1" key="1">
    <citation type="submission" date="2023-03" db="EMBL/GenBank/DDBJ databases">
        <title>Massive genome expansion in bonnet fungi (Mycena s.s.) driven by repeated elements and novel gene families across ecological guilds.</title>
        <authorList>
            <consortium name="Lawrence Berkeley National Laboratory"/>
            <person name="Harder C.B."/>
            <person name="Miyauchi S."/>
            <person name="Viragh M."/>
            <person name="Kuo A."/>
            <person name="Thoen E."/>
            <person name="Andreopoulos B."/>
            <person name="Lu D."/>
            <person name="Skrede I."/>
            <person name="Drula E."/>
            <person name="Henrissat B."/>
            <person name="Morin E."/>
            <person name="Kohler A."/>
            <person name="Barry K."/>
            <person name="LaButti K."/>
            <person name="Morin E."/>
            <person name="Salamov A."/>
            <person name="Lipzen A."/>
            <person name="Mereny Z."/>
            <person name="Hegedus B."/>
            <person name="Baldrian P."/>
            <person name="Stursova M."/>
            <person name="Weitz H."/>
            <person name="Taylor A."/>
            <person name="Grigoriev I.V."/>
            <person name="Nagy L.G."/>
            <person name="Martin F."/>
            <person name="Kauserud H."/>
        </authorList>
    </citation>
    <scope>NUCLEOTIDE SEQUENCE</scope>
    <source>
        <strain evidence="1">CBHHK067</strain>
    </source>
</reference>
<accession>A0AAD7GM54</accession>
<proteinExistence type="predicted"/>
<evidence type="ECO:0000313" key="1">
    <source>
        <dbReference type="EMBL" id="KAJ7701157.1"/>
    </source>
</evidence>
<dbReference type="AlphaFoldDB" id="A0AAD7GM54"/>
<organism evidence="1 2">
    <name type="scientific">Mycena rosella</name>
    <name type="common">Pink bonnet</name>
    <name type="synonym">Agaricus rosellus</name>
    <dbReference type="NCBI Taxonomy" id="1033263"/>
    <lineage>
        <taxon>Eukaryota</taxon>
        <taxon>Fungi</taxon>
        <taxon>Dikarya</taxon>
        <taxon>Basidiomycota</taxon>
        <taxon>Agaricomycotina</taxon>
        <taxon>Agaricomycetes</taxon>
        <taxon>Agaricomycetidae</taxon>
        <taxon>Agaricales</taxon>
        <taxon>Marasmiineae</taxon>
        <taxon>Mycenaceae</taxon>
        <taxon>Mycena</taxon>
    </lineage>
</organism>
<gene>
    <name evidence="1" type="ORF">B0H17DRAFT_1195441</name>
</gene>
<evidence type="ECO:0000313" key="2">
    <source>
        <dbReference type="Proteomes" id="UP001221757"/>
    </source>
</evidence>
<sequence>MDDAGICSVAISVSGRVYDGHGGVVSGAGGRIIRIIGSVFASQEAALVRKNTHNSFERYLYRTRGLLDEENGDITQEAECKAIAAKLDESFMWNWSMRLFLEEVLTNLTAEAEADLPSKSIPEEVGAQEKTLRDHKTWLRIIMRRRRIRTR</sequence>
<name>A0AAD7GM54_MYCRO</name>
<dbReference type="EMBL" id="JARKIE010000018">
    <property type="protein sequence ID" value="KAJ7701157.1"/>
    <property type="molecule type" value="Genomic_DNA"/>
</dbReference>
<keyword evidence="2" id="KW-1185">Reference proteome</keyword>
<dbReference type="Proteomes" id="UP001221757">
    <property type="component" value="Unassembled WGS sequence"/>
</dbReference>